<dbReference type="STRING" id="1120955.SAMN03080610_00738"/>
<keyword evidence="1" id="KW-0472">Membrane</keyword>
<name>A0A1G5MII1_AFIMA</name>
<keyword evidence="1" id="KW-0812">Transmembrane</keyword>
<feature type="transmembrane region" description="Helical" evidence="1">
    <location>
        <begin position="58"/>
        <end position="78"/>
    </location>
</feature>
<reference evidence="2 3" key="1">
    <citation type="submission" date="2016-10" db="EMBL/GenBank/DDBJ databases">
        <authorList>
            <person name="de Groot N.N."/>
        </authorList>
    </citation>
    <scope>NUCLEOTIDE SEQUENCE [LARGE SCALE GENOMIC DNA]</scope>
    <source>
        <strain evidence="2 3">DSM 2698</strain>
    </source>
</reference>
<dbReference type="EMBL" id="FMVW01000001">
    <property type="protein sequence ID" value="SCZ24976.1"/>
    <property type="molecule type" value="Genomic_DNA"/>
</dbReference>
<dbReference type="InterPro" id="IPR009325">
    <property type="entry name" value="DUF983"/>
</dbReference>
<keyword evidence="3" id="KW-1185">Reference proteome</keyword>
<dbReference type="AlphaFoldDB" id="A0A1G5MII1"/>
<evidence type="ECO:0000313" key="2">
    <source>
        <dbReference type="EMBL" id="SCZ24976.1"/>
    </source>
</evidence>
<keyword evidence="1" id="KW-1133">Transmembrane helix</keyword>
<evidence type="ECO:0000256" key="1">
    <source>
        <dbReference type="SAM" id="Phobius"/>
    </source>
</evidence>
<dbReference type="Proteomes" id="UP000199347">
    <property type="component" value="Unassembled WGS sequence"/>
</dbReference>
<dbReference type="Pfam" id="PF06170">
    <property type="entry name" value="DUF983"/>
    <property type="match status" value="1"/>
</dbReference>
<gene>
    <name evidence="2" type="ORF">SAMN03080610_00738</name>
</gene>
<proteinExistence type="predicted"/>
<organism evidence="2 3">
    <name type="scientific">Afifella marina DSM 2698</name>
    <dbReference type="NCBI Taxonomy" id="1120955"/>
    <lineage>
        <taxon>Bacteria</taxon>
        <taxon>Pseudomonadati</taxon>
        <taxon>Pseudomonadota</taxon>
        <taxon>Alphaproteobacteria</taxon>
        <taxon>Hyphomicrobiales</taxon>
        <taxon>Afifellaceae</taxon>
        <taxon>Afifella</taxon>
    </lineage>
</organism>
<dbReference type="RefSeq" id="WP_092809598.1">
    <property type="nucleotide sequence ID" value="NZ_FMVW01000001.1"/>
</dbReference>
<dbReference type="OrthoDB" id="9799456at2"/>
<sequence length="129" mass="13683">MTPEAIPTTSPDPVSAGLRGRCPRCGQASIFDGFLKLKEACPACGLSYGFADSADGPAFFAMTFVGFLVAGAAVIVELAYTPPFWVHIVLWLPIVLVLCLVLLRPLKGLAVALQYANKAKEGEIDRSGQ</sequence>
<evidence type="ECO:0000313" key="3">
    <source>
        <dbReference type="Proteomes" id="UP000199347"/>
    </source>
</evidence>
<accession>A0A1G5MII1</accession>
<protein>
    <submittedName>
        <fullName evidence="2">Uncharacterized conserved protein, DUF983 family</fullName>
    </submittedName>
</protein>
<feature type="transmembrane region" description="Helical" evidence="1">
    <location>
        <begin position="84"/>
        <end position="103"/>
    </location>
</feature>